<dbReference type="SUPFAM" id="SSF53756">
    <property type="entry name" value="UDP-Glycosyltransferase/glycogen phosphorylase"/>
    <property type="match status" value="1"/>
</dbReference>
<dbReference type="Pfam" id="PF04101">
    <property type="entry name" value="Glyco_tran_28_C"/>
    <property type="match status" value="1"/>
</dbReference>
<comment type="similarity">
    <text evidence="7">Belongs to the glycosyltransferase 28 family.</text>
</comment>
<dbReference type="EC" id="2.4.1.141" evidence="2 7"/>
<dbReference type="InterPro" id="IPR007235">
    <property type="entry name" value="Glyco_trans_28_C"/>
</dbReference>
<keyword evidence="7" id="KW-0808">Transferase</keyword>
<proteinExistence type="inferred from homology"/>
<evidence type="ECO:0000256" key="5">
    <source>
        <dbReference type="ARBA" id="ARBA00032061"/>
    </source>
</evidence>
<comment type="subcellular location">
    <subcellularLocation>
        <location evidence="7">Endoplasmic reticulum</location>
    </subcellularLocation>
</comment>
<dbReference type="GO" id="GO:0004577">
    <property type="term" value="F:N-acetylglucosaminyldiphosphodolichol N-acetylglucosaminyltransferase activity"/>
    <property type="evidence" value="ECO:0007669"/>
    <property type="project" value="UniProtKB-EC"/>
</dbReference>
<reference evidence="9" key="1">
    <citation type="journal article" date="2023" name="Mol. Phylogenet. Evol.">
        <title>Genome-scale phylogeny and comparative genomics of the fungal order Sordariales.</title>
        <authorList>
            <person name="Hensen N."/>
            <person name="Bonometti L."/>
            <person name="Westerberg I."/>
            <person name="Brannstrom I.O."/>
            <person name="Guillou S."/>
            <person name="Cros-Aarteil S."/>
            <person name="Calhoun S."/>
            <person name="Haridas S."/>
            <person name="Kuo A."/>
            <person name="Mondo S."/>
            <person name="Pangilinan J."/>
            <person name="Riley R."/>
            <person name="LaButti K."/>
            <person name="Andreopoulos B."/>
            <person name="Lipzen A."/>
            <person name="Chen C."/>
            <person name="Yan M."/>
            <person name="Daum C."/>
            <person name="Ng V."/>
            <person name="Clum A."/>
            <person name="Steindorff A."/>
            <person name="Ohm R.A."/>
            <person name="Martin F."/>
            <person name="Silar P."/>
            <person name="Natvig D.O."/>
            <person name="Lalanne C."/>
            <person name="Gautier V."/>
            <person name="Ament-Velasquez S.L."/>
            <person name="Kruys A."/>
            <person name="Hutchinson M.I."/>
            <person name="Powell A.J."/>
            <person name="Barry K."/>
            <person name="Miller A.N."/>
            <person name="Grigoriev I.V."/>
            <person name="Debuchy R."/>
            <person name="Gladieux P."/>
            <person name="Hiltunen Thoren M."/>
            <person name="Johannesson H."/>
        </authorList>
    </citation>
    <scope>NUCLEOTIDE SEQUENCE</scope>
    <source>
        <strain evidence="9">PSN309</strain>
    </source>
</reference>
<comment type="function">
    <text evidence="4 7">Involved in protein N-glycosylation. Essential for the second step of the dolichol-linked oligosaccharide pathway.</text>
</comment>
<dbReference type="GO" id="GO:0043541">
    <property type="term" value="C:UDP-N-acetylglucosamine transferase complex"/>
    <property type="evidence" value="ECO:0007669"/>
    <property type="project" value="TreeGrafter"/>
</dbReference>
<keyword evidence="7" id="KW-0328">Glycosyltransferase</keyword>
<comment type="subunit">
    <text evidence="1 7">Heterodimer with ALG14 to form a functional enzyme.</text>
</comment>
<accession>A0AAN6WZJ6</accession>
<keyword evidence="10" id="KW-1185">Reference proteome</keyword>
<dbReference type="Proteomes" id="UP001302126">
    <property type="component" value="Unassembled WGS sequence"/>
</dbReference>
<name>A0AAN6WZJ6_9PEZI</name>
<evidence type="ECO:0000313" key="9">
    <source>
        <dbReference type="EMBL" id="KAK4191115.1"/>
    </source>
</evidence>
<dbReference type="InterPro" id="IPR052474">
    <property type="entry name" value="UDP-GlcNAc_transferase"/>
</dbReference>
<dbReference type="PANTHER" id="PTHR47043:SF1">
    <property type="entry name" value="UDP-N-ACETYLGLUCOSAMINE TRANSFERASE SUBUNIT ALG13"/>
    <property type="match status" value="1"/>
</dbReference>
<evidence type="ECO:0000313" key="10">
    <source>
        <dbReference type="Proteomes" id="UP001302126"/>
    </source>
</evidence>
<evidence type="ECO:0000256" key="2">
    <source>
        <dbReference type="ARBA" id="ARBA00012614"/>
    </source>
</evidence>
<dbReference type="AlphaFoldDB" id="A0AAN6WZJ6"/>
<dbReference type="PANTHER" id="PTHR47043">
    <property type="entry name" value="UDP-N-ACETYLGLUCOSAMINE TRANSFERASE SUBUNIT ALG13"/>
    <property type="match status" value="1"/>
</dbReference>
<comment type="catalytic activity">
    <reaction evidence="6">
        <text>an N-acetyl-alpha-D-glucosaminyl-diphospho-di-trans,poly-cis-dolichol + UDP-N-acetyl-alpha-D-glucosamine = an N,N'-diacetylchitobiosyl-diphospho-di-trans,poly-cis-dolichol + UDP + H(+)</text>
        <dbReference type="Rhea" id="RHEA:23380"/>
        <dbReference type="Rhea" id="RHEA-COMP:19507"/>
        <dbReference type="Rhea" id="RHEA-COMP:19510"/>
        <dbReference type="ChEBI" id="CHEBI:15378"/>
        <dbReference type="ChEBI" id="CHEBI:57269"/>
        <dbReference type="ChEBI" id="CHEBI:57705"/>
        <dbReference type="ChEBI" id="CHEBI:58223"/>
        <dbReference type="ChEBI" id="CHEBI:58427"/>
        <dbReference type="EC" id="2.4.1.141"/>
    </reaction>
</comment>
<evidence type="ECO:0000256" key="1">
    <source>
        <dbReference type="ARBA" id="ARBA00011198"/>
    </source>
</evidence>
<dbReference type="GO" id="GO:0006488">
    <property type="term" value="P:dolichol-linked oligosaccharide biosynthetic process"/>
    <property type="evidence" value="ECO:0007669"/>
    <property type="project" value="TreeGrafter"/>
</dbReference>
<comment type="caution">
    <text evidence="9">The sequence shown here is derived from an EMBL/GenBank/DDBJ whole genome shotgun (WGS) entry which is preliminary data.</text>
</comment>
<evidence type="ECO:0000259" key="8">
    <source>
        <dbReference type="Pfam" id="PF04101"/>
    </source>
</evidence>
<dbReference type="Gene3D" id="3.40.50.2000">
    <property type="entry name" value="Glycogen Phosphorylase B"/>
    <property type="match status" value="1"/>
</dbReference>
<protein>
    <recommendedName>
        <fullName evidence="3 7">UDP-N-acetylglucosamine transferase subunit ALG13</fullName>
        <ecNumber evidence="2 7">2.4.1.141</ecNumber>
    </recommendedName>
    <alternativeName>
        <fullName evidence="5 7">Asparagine-linked glycosylation protein 13</fullName>
    </alternativeName>
</protein>
<evidence type="ECO:0000256" key="7">
    <source>
        <dbReference type="RuleBase" id="RU362128"/>
    </source>
</evidence>
<dbReference type="EMBL" id="MU864361">
    <property type="protein sequence ID" value="KAK4191115.1"/>
    <property type="molecule type" value="Genomic_DNA"/>
</dbReference>
<evidence type="ECO:0000256" key="3">
    <source>
        <dbReference type="ARBA" id="ARBA00017468"/>
    </source>
</evidence>
<sequence>MSTSSNTIEQPEQPAHLTQDTLMHNVPSQPATGRHCFVTIGSIANFRPLLDEVVTPDFLACLASHGYSTLTVQCGPELEQFREKVAALATEDIHGIDIRSFDYTPSLIPYMLECRGEAGTRLAGCVISHAGSGTILEVKRVNATLIAVPNPTLMDNHQLELAEELSRQNWAIHGHIGHLTSAVQAASQKISSGKLDSLPPYSAPPFPVPAEQRTTLFDWVALTCYPAEFQRQSSSLSPNTDKSHHAALSFD</sequence>
<evidence type="ECO:0000256" key="4">
    <source>
        <dbReference type="ARBA" id="ARBA00024804"/>
    </source>
</evidence>
<feature type="domain" description="Glycosyl transferase family 28 C-terminal" evidence="8">
    <location>
        <begin position="36"/>
        <end position="169"/>
    </location>
</feature>
<evidence type="ECO:0000256" key="6">
    <source>
        <dbReference type="ARBA" id="ARBA00048184"/>
    </source>
</evidence>
<keyword evidence="7" id="KW-0256">Endoplasmic reticulum</keyword>
<organism evidence="9 10">
    <name type="scientific">Podospora australis</name>
    <dbReference type="NCBI Taxonomy" id="1536484"/>
    <lineage>
        <taxon>Eukaryota</taxon>
        <taxon>Fungi</taxon>
        <taxon>Dikarya</taxon>
        <taxon>Ascomycota</taxon>
        <taxon>Pezizomycotina</taxon>
        <taxon>Sordariomycetes</taxon>
        <taxon>Sordariomycetidae</taxon>
        <taxon>Sordariales</taxon>
        <taxon>Podosporaceae</taxon>
        <taxon>Podospora</taxon>
    </lineage>
</organism>
<gene>
    <name evidence="7" type="primary">ALG13</name>
    <name evidence="9" type="ORF">QBC35DRAFT_35866</name>
</gene>
<reference evidence="9" key="2">
    <citation type="submission" date="2023-05" db="EMBL/GenBank/DDBJ databases">
        <authorList>
            <consortium name="Lawrence Berkeley National Laboratory"/>
            <person name="Steindorff A."/>
            <person name="Hensen N."/>
            <person name="Bonometti L."/>
            <person name="Westerberg I."/>
            <person name="Brannstrom I.O."/>
            <person name="Guillou S."/>
            <person name="Cros-Aarteil S."/>
            <person name="Calhoun S."/>
            <person name="Haridas S."/>
            <person name="Kuo A."/>
            <person name="Mondo S."/>
            <person name="Pangilinan J."/>
            <person name="Riley R."/>
            <person name="Labutti K."/>
            <person name="Andreopoulos B."/>
            <person name="Lipzen A."/>
            <person name="Chen C."/>
            <person name="Yanf M."/>
            <person name="Daum C."/>
            <person name="Ng V."/>
            <person name="Clum A."/>
            <person name="Ohm R."/>
            <person name="Martin F."/>
            <person name="Silar P."/>
            <person name="Natvig D."/>
            <person name="Lalanne C."/>
            <person name="Gautier V."/>
            <person name="Ament-Velasquez S.L."/>
            <person name="Kruys A."/>
            <person name="Hutchinson M.I."/>
            <person name="Powell A.J."/>
            <person name="Barry K."/>
            <person name="Miller A.N."/>
            <person name="Grigoriev I.V."/>
            <person name="Debuchy R."/>
            <person name="Gladieux P."/>
            <person name="Thoren M.H."/>
            <person name="Johannesson H."/>
        </authorList>
    </citation>
    <scope>NUCLEOTIDE SEQUENCE</scope>
    <source>
        <strain evidence="9">PSN309</strain>
    </source>
</reference>